<sequence length="222" mass="22905">MSIPDETLMAFADGTLPEAEIERIAAAIDADPALAERVALLADGRHIAASAFHDVLAEPPPARLLAAASAPAARPANDNRSSWRIAAFSAAASLVVGAFLGTWLKNDGATPGLLPPSVSAALDHGRTDTGVTIAGTHLVEGGAYCRRFALPDGTGTVQGLACREPDGWRLRVAVARNTTAGSFQPASGDDPVIAEVLERLGAGPALDATAEAEAQRRGWRSR</sequence>
<dbReference type="RefSeq" id="WP_244457111.1">
    <property type="nucleotide sequence ID" value="NZ_AP025637.1"/>
</dbReference>
<accession>A0ABM7YAJ7</accession>
<evidence type="ECO:0008006" key="3">
    <source>
        <dbReference type="Google" id="ProtNLM"/>
    </source>
</evidence>
<proteinExistence type="predicted"/>
<evidence type="ECO:0000313" key="2">
    <source>
        <dbReference type="Proteomes" id="UP000831327"/>
    </source>
</evidence>
<dbReference type="Proteomes" id="UP000831327">
    <property type="component" value="Chromosome"/>
</dbReference>
<organism evidence="1 2">
    <name type="scientific">Roseomonas fluvialis</name>
    <dbReference type="NCBI Taxonomy" id="1750527"/>
    <lineage>
        <taxon>Bacteria</taxon>
        <taxon>Pseudomonadati</taxon>
        <taxon>Pseudomonadota</taxon>
        <taxon>Alphaproteobacteria</taxon>
        <taxon>Acetobacterales</taxon>
        <taxon>Roseomonadaceae</taxon>
        <taxon>Roseomonas</taxon>
    </lineage>
</organism>
<protein>
    <recommendedName>
        <fullName evidence="3">Anti-sigma factor</fullName>
    </recommendedName>
</protein>
<keyword evidence="2" id="KW-1185">Reference proteome</keyword>
<reference evidence="1 2" key="1">
    <citation type="journal article" date="2016" name="Microbes Environ.">
        <title>Phylogenetically diverse aerobic anoxygenic phototrophic bacteria isolated from epilithic biofilms in Tama river, Japan.</title>
        <authorList>
            <person name="Hirose S."/>
            <person name="Matsuura K."/>
            <person name="Haruta S."/>
        </authorList>
    </citation>
    <scope>NUCLEOTIDE SEQUENCE [LARGE SCALE GENOMIC DNA]</scope>
    <source>
        <strain evidence="1 2">S08</strain>
    </source>
</reference>
<name>A0ABM7YAJ7_9PROT</name>
<evidence type="ECO:0000313" key="1">
    <source>
        <dbReference type="EMBL" id="BDG75016.1"/>
    </source>
</evidence>
<dbReference type="EMBL" id="AP025637">
    <property type="protein sequence ID" value="BDG75016.1"/>
    <property type="molecule type" value="Genomic_DNA"/>
</dbReference>
<gene>
    <name evidence="1" type="ORF">Rmf_49450</name>
</gene>